<reference evidence="1" key="1">
    <citation type="submission" date="2014-11" db="EMBL/GenBank/DDBJ databases">
        <authorList>
            <person name="Amaro Gonzalez C."/>
        </authorList>
    </citation>
    <scope>NUCLEOTIDE SEQUENCE</scope>
</reference>
<sequence>MNEMFLTENNNNKCDFIHRNSYTKRQNKCLIWNFKKPTVNVQNSCIILFFSYSIARIPQWKEVFQL</sequence>
<evidence type="ECO:0000313" key="1">
    <source>
        <dbReference type="EMBL" id="JAH57557.1"/>
    </source>
</evidence>
<dbReference type="AlphaFoldDB" id="A0A0E9TVQ6"/>
<name>A0A0E9TVQ6_ANGAN</name>
<dbReference type="EMBL" id="GBXM01051020">
    <property type="protein sequence ID" value="JAH57557.1"/>
    <property type="molecule type" value="Transcribed_RNA"/>
</dbReference>
<protein>
    <submittedName>
        <fullName evidence="1">Uncharacterized protein</fullName>
    </submittedName>
</protein>
<proteinExistence type="predicted"/>
<organism evidence="1">
    <name type="scientific">Anguilla anguilla</name>
    <name type="common">European freshwater eel</name>
    <name type="synonym">Muraena anguilla</name>
    <dbReference type="NCBI Taxonomy" id="7936"/>
    <lineage>
        <taxon>Eukaryota</taxon>
        <taxon>Metazoa</taxon>
        <taxon>Chordata</taxon>
        <taxon>Craniata</taxon>
        <taxon>Vertebrata</taxon>
        <taxon>Euteleostomi</taxon>
        <taxon>Actinopterygii</taxon>
        <taxon>Neopterygii</taxon>
        <taxon>Teleostei</taxon>
        <taxon>Anguilliformes</taxon>
        <taxon>Anguillidae</taxon>
        <taxon>Anguilla</taxon>
    </lineage>
</organism>
<accession>A0A0E9TVQ6</accession>
<reference evidence="1" key="2">
    <citation type="journal article" date="2015" name="Fish Shellfish Immunol.">
        <title>Early steps in the European eel (Anguilla anguilla)-Vibrio vulnificus interaction in the gills: Role of the RtxA13 toxin.</title>
        <authorList>
            <person name="Callol A."/>
            <person name="Pajuelo D."/>
            <person name="Ebbesson L."/>
            <person name="Teles M."/>
            <person name="MacKenzie S."/>
            <person name="Amaro C."/>
        </authorList>
    </citation>
    <scope>NUCLEOTIDE SEQUENCE</scope>
</reference>